<dbReference type="GO" id="GO:0016788">
    <property type="term" value="F:hydrolase activity, acting on ester bonds"/>
    <property type="evidence" value="ECO:0007669"/>
    <property type="project" value="UniProtKB-UniRule"/>
</dbReference>
<proteinExistence type="inferred from homology"/>
<dbReference type="OrthoDB" id="9790539at2"/>
<feature type="domain" description="YqgF/RNase H-like" evidence="7">
    <location>
        <begin position="13"/>
        <end position="119"/>
    </location>
</feature>
<dbReference type="Pfam" id="PF03652">
    <property type="entry name" value="RuvX"/>
    <property type="match status" value="1"/>
</dbReference>
<feature type="compositionally biased region" description="Polar residues" evidence="6">
    <location>
        <begin position="183"/>
        <end position="199"/>
    </location>
</feature>
<dbReference type="InterPro" id="IPR005227">
    <property type="entry name" value="YqgF"/>
</dbReference>
<keyword evidence="4 5" id="KW-0378">Hydrolase</keyword>
<dbReference type="AlphaFoldDB" id="A0A0B4DAC7"/>
<feature type="region of interest" description="Disordered" evidence="6">
    <location>
        <begin position="160"/>
        <end position="199"/>
    </location>
</feature>
<dbReference type="SUPFAM" id="SSF53098">
    <property type="entry name" value="Ribonuclease H-like"/>
    <property type="match status" value="1"/>
</dbReference>
<dbReference type="SMART" id="SM00732">
    <property type="entry name" value="YqgFc"/>
    <property type="match status" value="1"/>
</dbReference>
<dbReference type="Proteomes" id="UP000031196">
    <property type="component" value="Unassembled WGS sequence"/>
</dbReference>
<dbReference type="EMBL" id="JWTB01000030">
    <property type="protein sequence ID" value="KIC65692.1"/>
    <property type="molecule type" value="Genomic_DNA"/>
</dbReference>
<comment type="caution">
    <text evidence="8">The sequence shown here is derived from an EMBL/GenBank/DDBJ whole genome shotgun (WGS) entry which is preliminary data.</text>
</comment>
<evidence type="ECO:0000256" key="2">
    <source>
        <dbReference type="ARBA" id="ARBA00022517"/>
    </source>
</evidence>
<evidence type="ECO:0000313" key="9">
    <source>
        <dbReference type="Proteomes" id="UP000031196"/>
    </source>
</evidence>
<dbReference type="EC" id="3.1.-.-" evidence="5"/>
<evidence type="ECO:0000256" key="4">
    <source>
        <dbReference type="ARBA" id="ARBA00022801"/>
    </source>
</evidence>
<comment type="function">
    <text evidence="5">Could be a nuclease involved in processing of the 5'-end of pre-16S rRNA.</text>
</comment>
<evidence type="ECO:0000256" key="3">
    <source>
        <dbReference type="ARBA" id="ARBA00022722"/>
    </source>
</evidence>
<evidence type="ECO:0000256" key="1">
    <source>
        <dbReference type="ARBA" id="ARBA00022490"/>
    </source>
</evidence>
<dbReference type="GO" id="GO:0004518">
    <property type="term" value="F:nuclease activity"/>
    <property type="evidence" value="ECO:0007669"/>
    <property type="project" value="UniProtKB-KW"/>
</dbReference>
<dbReference type="Gene3D" id="3.30.420.140">
    <property type="entry name" value="YqgF/RNase H-like domain"/>
    <property type="match status" value="1"/>
</dbReference>
<dbReference type="InterPro" id="IPR012337">
    <property type="entry name" value="RNaseH-like_sf"/>
</dbReference>
<gene>
    <name evidence="8" type="ORF">RM50_15310</name>
</gene>
<evidence type="ECO:0000313" key="8">
    <source>
        <dbReference type="EMBL" id="KIC65692.1"/>
    </source>
</evidence>
<dbReference type="GO" id="GO:0000967">
    <property type="term" value="P:rRNA 5'-end processing"/>
    <property type="evidence" value="ECO:0007669"/>
    <property type="project" value="UniProtKB-UniRule"/>
</dbReference>
<comment type="subcellular location">
    <subcellularLocation>
        <location evidence="5">Cytoplasm</location>
    </subcellularLocation>
</comment>
<organism evidence="8 9">
    <name type="scientific">Pseudarthrobacter phenanthrenivorans</name>
    <name type="common">Arthrobacter phenanthrenivorans</name>
    <dbReference type="NCBI Taxonomy" id="361575"/>
    <lineage>
        <taxon>Bacteria</taxon>
        <taxon>Bacillati</taxon>
        <taxon>Actinomycetota</taxon>
        <taxon>Actinomycetes</taxon>
        <taxon>Micrococcales</taxon>
        <taxon>Micrococcaceae</taxon>
        <taxon>Pseudarthrobacter</taxon>
    </lineage>
</organism>
<evidence type="ECO:0000256" key="6">
    <source>
        <dbReference type="SAM" id="MobiDB-lite"/>
    </source>
</evidence>
<dbReference type="InterPro" id="IPR037027">
    <property type="entry name" value="YqgF/RNaseH-like_dom_sf"/>
</dbReference>
<reference evidence="8 9" key="1">
    <citation type="submission" date="2014-12" db="EMBL/GenBank/DDBJ databases">
        <title>Genome sequencing of Arthrobacter phenanthrenivorans SWC37.</title>
        <authorList>
            <person name="Tan P.W."/>
            <person name="Chan K.-G."/>
        </authorList>
    </citation>
    <scope>NUCLEOTIDE SEQUENCE [LARGE SCALE GENOMIC DNA]</scope>
    <source>
        <strain evidence="8 9">SWC37</strain>
    </source>
</reference>
<dbReference type="NCBIfam" id="TIGR00250">
    <property type="entry name" value="RNAse_H_YqgF"/>
    <property type="match status" value="1"/>
</dbReference>
<dbReference type="PANTHER" id="PTHR33317:SF4">
    <property type="entry name" value="POLYNUCLEOTIDYL TRANSFERASE, RIBONUCLEASE H-LIKE SUPERFAMILY PROTEIN"/>
    <property type="match status" value="1"/>
</dbReference>
<name>A0A0B4DAC7_PSEPS</name>
<dbReference type="HAMAP" id="MF_00651">
    <property type="entry name" value="Nuclease_YqgF"/>
    <property type="match status" value="1"/>
</dbReference>
<sequence length="199" mass="20848">MTNPAAAGGYPQGVKLGVDVGTVRVGVAICDRDSILATPYKTLDRNTKKNSDVRFIAKLVEELGAVQVVVGLPRTMKGEEHASARMATDYALLLAAELSGRGLDVPVNLVDERLSSVTAHRNLHQAGMSSRDHRKVVDQVAAAGILQHAIDMQKARGADVGSRVTAPSPTVDLGAGGVDETVRATTADTAPSSDNGRQQ</sequence>
<evidence type="ECO:0000259" key="7">
    <source>
        <dbReference type="SMART" id="SM00732"/>
    </source>
</evidence>
<dbReference type="InterPro" id="IPR006641">
    <property type="entry name" value="YqgF/RNaseH-like_dom"/>
</dbReference>
<evidence type="ECO:0000256" key="5">
    <source>
        <dbReference type="HAMAP-Rule" id="MF_00651"/>
    </source>
</evidence>
<comment type="similarity">
    <text evidence="5">Belongs to the YqgF HJR family.</text>
</comment>
<dbReference type="RefSeq" id="WP_043454560.1">
    <property type="nucleotide sequence ID" value="NZ_JBFBKS010000002.1"/>
</dbReference>
<keyword evidence="2 5" id="KW-0690">Ribosome biogenesis</keyword>
<accession>A0A0B4DAC7</accession>
<keyword evidence="3 5" id="KW-0540">Nuclease</keyword>
<dbReference type="PANTHER" id="PTHR33317">
    <property type="entry name" value="POLYNUCLEOTIDYL TRANSFERASE, RIBONUCLEASE H-LIKE SUPERFAMILY PROTEIN"/>
    <property type="match status" value="1"/>
</dbReference>
<protein>
    <recommendedName>
        <fullName evidence="5">Putative pre-16S rRNA nuclease</fullName>
        <ecNumber evidence="5">3.1.-.-</ecNumber>
    </recommendedName>
</protein>
<dbReference type="GO" id="GO:0005829">
    <property type="term" value="C:cytosol"/>
    <property type="evidence" value="ECO:0007669"/>
    <property type="project" value="TreeGrafter"/>
</dbReference>
<dbReference type="CDD" id="cd16964">
    <property type="entry name" value="YqgF"/>
    <property type="match status" value="1"/>
</dbReference>
<keyword evidence="1 5" id="KW-0963">Cytoplasm</keyword>